<evidence type="ECO:0000313" key="7">
    <source>
        <dbReference type="EMBL" id="TDH62971.1"/>
    </source>
</evidence>
<evidence type="ECO:0000313" key="8">
    <source>
        <dbReference type="Proteomes" id="UP000295096"/>
    </source>
</evidence>
<dbReference type="SUPFAM" id="SSF53335">
    <property type="entry name" value="S-adenosyl-L-methionine-dependent methyltransferases"/>
    <property type="match status" value="1"/>
</dbReference>
<comment type="caution">
    <text evidence="7">The sequence shown here is derived from an EMBL/GenBank/DDBJ whole genome shotgun (WGS) entry which is preliminary data.</text>
</comment>
<keyword evidence="3" id="KW-0949">S-adenosyl-L-methionine</keyword>
<dbReference type="PROSITE" id="PS51683">
    <property type="entry name" value="SAM_OMT_II"/>
    <property type="match status" value="1"/>
</dbReference>
<feature type="domain" description="O-methyltransferase dimerisation" evidence="6">
    <location>
        <begin position="12"/>
        <end position="82"/>
    </location>
</feature>
<dbReference type="InterPro" id="IPR016461">
    <property type="entry name" value="COMT-like"/>
</dbReference>
<evidence type="ECO:0000256" key="1">
    <source>
        <dbReference type="ARBA" id="ARBA00022603"/>
    </source>
</evidence>
<dbReference type="EMBL" id="SMSJ01000007">
    <property type="protein sequence ID" value="TDH62971.1"/>
    <property type="molecule type" value="Genomic_DNA"/>
</dbReference>
<dbReference type="Pfam" id="PF08100">
    <property type="entry name" value="Dimerisation"/>
    <property type="match status" value="1"/>
</dbReference>
<dbReference type="Gene3D" id="1.10.10.10">
    <property type="entry name" value="Winged helix-like DNA-binding domain superfamily/Winged helix DNA-binding domain"/>
    <property type="match status" value="1"/>
</dbReference>
<keyword evidence="1" id="KW-0489">Methyltransferase</keyword>
<sequence length="344" mass="35658">MDQPDPATALLRLATGHEAAQAVIVAARLGLADLLAEGPRDAAGLAAAAGAHAPSLHRLLRALAALDVVREEPDGRFALGPLGGPLRDGVAGSLRPLVELFGHEEFWRSWGDLEHSVRTGETAVRHLWGAETSFDRYAAEPALGHVFNAGMTALSGRTIAAVLGAWRFPATGLVVDVGGGEGALLAAVLRANPGLRGVVFDLPPVAEAAAAALAGQGGAGQGLGTRAEAVGGDMFAAVPPGGDLYMLKSVLHDWADGPAGAVLRAVRAAMAPAARLLVIERLMPDRMGPEARMVALADLRMLLRTGGRERTRAEFRALFEAAGLRWLRTVPTATGYAILECEAA</sequence>
<dbReference type="Proteomes" id="UP000295096">
    <property type="component" value="Unassembled WGS sequence"/>
</dbReference>
<reference evidence="7 8" key="1">
    <citation type="journal article" date="2016" name="J. Microbiol.">
        <title>Dankookia rubra gen. nov., sp. nov., an alphaproteobacterium isolated from sediment of a shallow stream.</title>
        <authorList>
            <person name="Kim W.H."/>
            <person name="Kim D.H."/>
            <person name="Kang K."/>
            <person name="Ahn T.Y."/>
        </authorList>
    </citation>
    <scope>NUCLEOTIDE SEQUENCE [LARGE SCALE GENOMIC DNA]</scope>
    <source>
        <strain evidence="7 8">JCM30602</strain>
    </source>
</reference>
<proteinExistence type="predicted"/>
<dbReference type="AlphaFoldDB" id="A0A4R5QJT5"/>
<dbReference type="InterPro" id="IPR001077">
    <property type="entry name" value="COMT_C"/>
</dbReference>
<evidence type="ECO:0000256" key="3">
    <source>
        <dbReference type="ARBA" id="ARBA00022691"/>
    </source>
</evidence>
<dbReference type="PANTHER" id="PTHR43712">
    <property type="entry name" value="PUTATIVE (AFU_ORTHOLOGUE AFUA_4G14580)-RELATED"/>
    <property type="match status" value="1"/>
</dbReference>
<feature type="active site" description="Proton acceptor" evidence="4">
    <location>
        <position position="252"/>
    </location>
</feature>
<evidence type="ECO:0000259" key="6">
    <source>
        <dbReference type="Pfam" id="PF08100"/>
    </source>
</evidence>
<gene>
    <name evidence="7" type="ORF">E2C06_08195</name>
</gene>
<feature type="domain" description="O-methyltransferase C-terminal" evidence="5">
    <location>
        <begin position="110"/>
        <end position="324"/>
    </location>
</feature>
<dbReference type="Gene3D" id="1.10.287.1350">
    <property type="match status" value="1"/>
</dbReference>
<accession>A0A4R5QJT5</accession>
<protein>
    <recommendedName>
        <fullName evidence="9">Methyltransferase</fullName>
    </recommendedName>
</protein>
<keyword evidence="8" id="KW-1185">Reference proteome</keyword>
<dbReference type="RefSeq" id="WP_133288117.1">
    <property type="nucleotide sequence ID" value="NZ_SMSJ01000007.1"/>
</dbReference>
<dbReference type="InterPro" id="IPR012967">
    <property type="entry name" value="COMT_dimerisation"/>
</dbReference>
<dbReference type="Gene3D" id="3.40.50.150">
    <property type="entry name" value="Vaccinia Virus protein VP39"/>
    <property type="match status" value="1"/>
</dbReference>
<evidence type="ECO:0000256" key="4">
    <source>
        <dbReference type="PIRSR" id="PIRSR005739-1"/>
    </source>
</evidence>
<dbReference type="OrthoDB" id="9766840at2"/>
<dbReference type="GO" id="GO:0032259">
    <property type="term" value="P:methylation"/>
    <property type="evidence" value="ECO:0007669"/>
    <property type="project" value="UniProtKB-KW"/>
</dbReference>
<dbReference type="InterPro" id="IPR036388">
    <property type="entry name" value="WH-like_DNA-bd_sf"/>
</dbReference>
<dbReference type="PIRSF" id="PIRSF005739">
    <property type="entry name" value="O-mtase"/>
    <property type="match status" value="1"/>
</dbReference>
<dbReference type="GO" id="GO:0008171">
    <property type="term" value="F:O-methyltransferase activity"/>
    <property type="evidence" value="ECO:0007669"/>
    <property type="project" value="InterPro"/>
</dbReference>
<dbReference type="InterPro" id="IPR029063">
    <property type="entry name" value="SAM-dependent_MTases_sf"/>
</dbReference>
<dbReference type="Pfam" id="PF00891">
    <property type="entry name" value="Methyltransf_2"/>
    <property type="match status" value="1"/>
</dbReference>
<organism evidence="7 8">
    <name type="scientific">Dankookia rubra</name>
    <dbReference type="NCBI Taxonomy" id="1442381"/>
    <lineage>
        <taxon>Bacteria</taxon>
        <taxon>Pseudomonadati</taxon>
        <taxon>Pseudomonadota</taxon>
        <taxon>Alphaproteobacteria</taxon>
        <taxon>Acetobacterales</taxon>
        <taxon>Roseomonadaceae</taxon>
        <taxon>Dankookia</taxon>
    </lineage>
</organism>
<evidence type="ECO:0000256" key="2">
    <source>
        <dbReference type="ARBA" id="ARBA00022679"/>
    </source>
</evidence>
<evidence type="ECO:0000259" key="5">
    <source>
        <dbReference type="Pfam" id="PF00891"/>
    </source>
</evidence>
<evidence type="ECO:0008006" key="9">
    <source>
        <dbReference type="Google" id="ProtNLM"/>
    </source>
</evidence>
<dbReference type="PANTHER" id="PTHR43712:SF2">
    <property type="entry name" value="O-METHYLTRANSFERASE CICE"/>
    <property type="match status" value="1"/>
</dbReference>
<dbReference type="SUPFAM" id="SSF46785">
    <property type="entry name" value="Winged helix' DNA-binding domain"/>
    <property type="match status" value="1"/>
</dbReference>
<name>A0A4R5QJT5_9PROT</name>
<keyword evidence="2" id="KW-0808">Transferase</keyword>
<dbReference type="GO" id="GO:0046983">
    <property type="term" value="F:protein dimerization activity"/>
    <property type="evidence" value="ECO:0007669"/>
    <property type="project" value="InterPro"/>
</dbReference>
<dbReference type="InterPro" id="IPR036390">
    <property type="entry name" value="WH_DNA-bd_sf"/>
</dbReference>